<gene>
    <name evidence="2" type="ORF">GO755_03055</name>
</gene>
<dbReference type="Proteomes" id="UP000436006">
    <property type="component" value="Unassembled WGS sequence"/>
</dbReference>
<evidence type="ECO:0000259" key="1">
    <source>
        <dbReference type="Pfam" id="PF13568"/>
    </source>
</evidence>
<dbReference type="AlphaFoldDB" id="A0A7K1S5V0"/>
<feature type="domain" description="Outer membrane protein beta-barrel" evidence="1">
    <location>
        <begin position="22"/>
        <end position="156"/>
    </location>
</feature>
<protein>
    <submittedName>
        <fullName evidence="2">Outer membrane beta-barrel protein</fullName>
    </submittedName>
</protein>
<dbReference type="EMBL" id="WPIN01000001">
    <property type="protein sequence ID" value="MVM28998.1"/>
    <property type="molecule type" value="Genomic_DNA"/>
</dbReference>
<dbReference type="InterPro" id="IPR025665">
    <property type="entry name" value="Beta-barrel_OMP_2"/>
</dbReference>
<evidence type="ECO:0000313" key="2">
    <source>
        <dbReference type="EMBL" id="MVM28998.1"/>
    </source>
</evidence>
<organism evidence="2 3">
    <name type="scientific">Spirosoma arboris</name>
    <dbReference type="NCBI Taxonomy" id="2682092"/>
    <lineage>
        <taxon>Bacteria</taxon>
        <taxon>Pseudomonadati</taxon>
        <taxon>Bacteroidota</taxon>
        <taxon>Cytophagia</taxon>
        <taxon>Cytophagales</taxon>
        <taxon>Cytophagaceae</taxon>
        <taxon>Spirosoma</taxon>
    </lineage>
</organism>
<dbReference type="InterPro" id="IPR011250">
    <property type="entry name" value="OMP/PagP_B-barrel"/>
</dbReference>
<reference evidence="2 3" key="1">
    <citation type="submission" date="2019-12" db="EMBL/GenBank/DDBJ databases">
        <title>Spirosoma sp. HMF4905 genome sequencing and assembly.</title>
        <authorList>
            <person name="Kang H."/>
            <person name="Cha I."/>
            <person name="Kim H."/>
            <person name="Joh K."/>
        </authorList>
    </citation>
    <scope>NUCLEOTIDE SEQUENCE [LARGE SCALE GENOMIC DNA]</scope>
    <source>
        <strain evidence="2 3">HMF4905</strain>
    </source>
</reference>
<evidence type="ECO:0000313" key="3">
    <source>
        <dbReference type="Proteomes" id="UP000436006"/>
    </source>
</evidence>
<proteinExistence type="predicted"/>
<sequence length="225" mass="24575">MKATSRFIIVWLSILSGLSPVFGQSRFSLAVSLGYAYGHSDSKQIAPIPDPIAQLPTTEIITSSHSSGYSFGLLARYAFSPKWSVNAGISAGQALSVKGYLSENGNKIPVNYTNTHRDEFAYSVPLQINYQSSTKRLSPYFSVGASLGFRTKSYVDLGNGQEVAVKFGKPVIITPGVGIGVIYRLSEHCSLIAQPGFSYNVQAHPNYEYYHAYSVGLNTQLMYTF</sequence>
<keyword evidence="3" id="KW-1185">Reference proteome</keyword>
<dbReference type="Pfam" id="PF13568">
    <property type="entry name" value="OMP_b-brl_2"/>
    <property type="match status" value="1"/>
</dbReference>
<dbReference type="Gene3D" id="2.40.160.20">
    <property type="match status" value="1"/>
</dbReference>
<comment type="caution">
    <text evidence="2">The sequence shown here is derived from an EMBL/GenBank/DDBJ whole genome shotgun (WGS) entry which is preliminary data.</text>
</comment>
<name>A0A7K1S5V0_9BACT</name>
<dbReference type="SUPFAM" id="SSF56925">
    <property type="entry name" value="OMPA-like"/>
    <property type="match status" value="1"/>
</dbReference>
<dbReference type="RefSeq" id="WP_157583081.1">
    <property type="nucleotide sequence ID" value="NZ_WPIN01000001.1"/>
</dbReference>
<accession>A0A7K1S5V0</accession>